<feature type="domain" description="Cyclic nucleotide-binding" evidence="1">
    <location>
        <begin position="29"/>
        <end position="114"/>
    </location>
</feature>
<protein>
    <recommendedName>
        <fullName evidence="1">Cyclic nucleotide-binding domain-containing protein</fullName>
    </recommendedName>
</protein>
<proteinExistence type="predicted"/>
<gene>
    <name evidence="2" type="ORF">GCM10023331_28940</name>
</gene>
<dbReference type="SUPFAM" id="SSF51206">
    <property type="entry name" value="cAMP-binding domain-like"/>
    <property type="match status" value="1"/>
</dbReference>
<dbReference type="Pfam" id="PF00027">
    <property type="entry name" value="cNMP_binding"/>
    <property type="match status" value="1"/>
</dbReference>
<dbReference type="Gene3D" id="2.60.120.10">
    <property type="entry name" value="Jelly Rolls"/>
    <property type="match status" value="1"/>
</dbReference>
<accession>A0ABP9DIU7</accession>
<evidence type="ECO:0000313" key="2">
    <source>
        <dbReference type="EMBL" id="GAA4842205.1"/>
    </source>
</evidence>
<dbReference type="EMBL" id="BAABJX010000045">
    <property type="protein sequence ID" value="GAA4842205.1"/>
    <property type="molecule type" value="Genomic_DNA"/>
</dbReference>
<reference evidence="3" key="1">
    <citation type="journal article" date="2019" name="Int. J. Syst. Evol. Microbiol.">
        <title>The Global Catalogue of Microorganisms (GCM) 10K type strain sequencing project: providing services to taxonomists for standard genome sequencing and annotation.</title>
        <authorList>
            <consortium name="The Broad Institute Genomics Platform"/>
            <consortium name="The Broad Institute Genome Sequencing Center for Infectious Disease"/>
            <person name="Wu L."/>
            <person name="Ma J."/>
        </authorList>
    </citation>
    <scope>NUCLEOTIDE SEQUENCE [LARGE SCALE GENOMIC DNA]</scope>
    <source>
        <strain evidence="3">JCM 18326</strain>
    </source>
</reference>
<dbReference type="Proteomes" id="UP001500298">
    <property type="component" value="Unassembled WGS sequence"/>
</dbReference>
<dbReference type="InterPro" id="IPR000595">
    <property type="entry name" value="cNMP-bd_dom"/>
</dbReference>
<dbReference type="InterPro" id="IPR018490">
    <property type="entry name" value="cNMP-bd_dom_sf"/>
</dbReference>
<organism evidence="2 3">
    <name type="scientific">Algivirga pacifica</name>
    <dbReference type="NCBI Taxonomy" id="1162670"/>
    <lineage>
        <taxon>Bacteria</taxon>
        <taxon>Pseudomonadati</taxon>
        <taxon>Bacteroidota</taxon>
        <taxon>Cytophagia</taxon>
        <taxon>Cytophagales</taxon>
        <taxon>Flammeovirgaceae</taxon>
        <taxon>Algivirga</taxon>
    </lineage>
</organism>
<comment type="caution">
    <text evidence="2">The sequence shown here is derived from an EMBL/GenBank/DDBJ whole genome shotgun (WGS) entry which is preliminary data.</text>
</comment>
<name>A0ABP9DIU7_9BACT</name>
<evidence type="ECO:0000313" key="3">
    <source>
        <dbReference type="Proteomes" id="UP001500298"/>
    </source>
</evidence>
<dbReference type="RefSeq" id="WP_345373014.1">
    <property type="nucleotide sequence ID" value="NZ_BAABJX010000045.1"/>
</dbReference>
<evidence type="ECO:0000259" key="1">
    <source>
        <dbReference type="Pfam" id="PF00027"/>
    </source>
</evidence>
<keyword evidence="3" id="KW-1185">Reference proteome</keyword>
<dbReference type="InterPro" id="IPR014710">
    <property type="entry name" value="RmlC-like_jellyroll"/>
</dbReference>
<sequence>MHPLRQHIEKIISLSDTEFEHVLSHFEHKSLRKHQYLVQEGEYDKYDNWVIKGCLKAFYTNSDGKEHILQFAIEDWWVADYDAYFNTLQATINVDCMEPCEILQISLANREKLCTDLHKMEYFFRQKITNGYVALQKRILSLLSNNPQERYEEFIRLYPTLKDRIPKKYIAAYLGVSRETLSRLYSNNS</sequence>
<dbReference type="CDD" id="cd00038">
    <property type="entry name" value="CAP_ED"/>
    <property type="match status" value="1"/>
</dbReference>